<organism evidence="1 2">
    <name type="scientific">Bartonella grahamii (strain as4aup)</name>
    <dbReference type="NCBI Taxonomy" id="634504"/>
    <lineage>
        <taxon>Bacteria</taxon>
        <taxon>Pseudomonadati</taxon>
        <taxon>Pseudomonadota</taxon>
        <taxon>Alphaproteobacteria</taxon>
        <taxon>Hyphomicrobiales</taxon>
        <taxon>Bartonellaceae</taxon>
        <taxon>Bartonella</taxon>
    </lineage>
</organism>
<accession>C6ABU2</accession>
<evidence type="ECO:0000313" key="1">
    <source>
        <dbReference type="EMBL" id="ACS50658.1"/>
    </source>
</evidence>
<dbReference type="HOGENOM" id="CLU_2803762_0_0_5"/>
<sequence>MFSCGGFHMRKDMDYDTSSQAYQTELKGISLLILKESLKRILQSKVEGMSKKIIPRATDFFKYCEEI</sequence>
<dbReference type="EMBL" id="CP001562">
    <property type="protein sequence ID" value="ACS50658.1"/>
    <property type="molecule type" value="Genomic_DNA"/>
</dbReference>
<protein>
    <submittedName>
        <fullName evidence="1">Uncharacterized protein</fullName>
    </submittedName>
</protein>
<dbReference type="AlphaFoldDB" id="C6ABU2"/>
<proteinExistence type="predicted"/>
<gene>
    <name evidence="1" type="ordered locus">Bgr_03080</name>
</gene>
<evidence type="ECO:0000313" key="2">
    <source>
        <dbReference type="Proteomes" id="UP000001489"/>
    </source>
</evidence>
<name>C6ABU2_BARGA</name>
<keyword evidence="2" id="KW-1185">Reference proteome</keyword>
<reference evidence="1 2" key="1">
    <citation type="journal article" date="2009" name="PLoS Genet.">
        <title>Run-off replication of host-adaptability genes is associated with gene transfer agents in the genome of mouse-infecting Bartonella grahamii.</title>
        <authorList>
            <person name="Berglund E.C."/>
            <person name="Frank A.C."/>
            <person name="Calteau A."/>
            <person name="Vinnere Pettersson O."/>
            <person name="Granberg F."/>
            <person name="Eriksson A.-S."/>
            <person name="Naeslund K."/>
            <person name="Holmberg M."/>
            <person name="Lindroos H."/>
            <person name="Andersson S.G."/>
        </authorList>
    </citation>
    <scope>NUCLEOTIDE SEQUENCE [LARGE SCALE GENOMIC DNA]</scope>
    <source>
        <strain evidence="2">as4aup</strain>
    </source>
</reference>
<dbReference type="Proteomes" id="UP000001489">
    <property type="component" value="Chromosome"/>
</dbReference>
<dbReference type="KEGG" id="bgr:Bgr_03080"/>